<dbReference type="EC" id="3.2.2.-" evidence="4"/>
<keyword evidence="4" id="KW-0326">Glycosidase</keyword>
<dbReference type="InterPro" id="IPR015886">
    <property type="entry name" value="H2TH_FPG"/>
</dbReference>
<keyword evidence="5" id="KW-1185">Reference proteome</keyword>
<accession>A0ABX8EDE1</accession>
<name>A0ABX8EDE1_9ACTN</name>
<dbReference type="PANTHER" id="PTHR42697">
    <property type="entry name" value="ENDONUCLEASE 8"/>
    <property type="match status" value="1"/>
</dbReference>
<dbReference type="InterPro" id="IPR012319">
    <property type="entry name" value="FPG_cat"/>
</dbReference>
<dbReference type="Pfam" id="PF01149">
    <property type="entry name" value="Fapy_DNA_glyco"/>
    <property type="match status" value="1"/>
</dbReference>
<feature type="domain" description="FPG-type" evidence="2">
    <location>
        <begin position="245"/>
        <end position="284"/>
    </location>
</feature>
<dbReference type="SMART" id="SM00898">
    <property type="entry name" value="Fapy_DNA_glyco"/>
    <property type="match status" value="1"/>
</dbReference>
<keyword evidence="4" id="KW-0540">Nuclease</keyword>
<gene>
    <name evidence="4" type="primary">nei1_1</name>
    <name evidence="4" type="ORF">ENKNEFLB_00639</name>
</gene>
<keyword evidence="1" id="KW-0863">Zinc-finger</keyword>
<dbReference type="InterPro" id="IPR000214">
    <property type="entry name" value="Znf_DNA_glyclase/AP_lyase"/>
</dbReference>
<feature type="domain" description="Formamidopyrimidine-DNA glycosylase catalytic" evidence="3">
    <location>
        <begin position="15"/>
        <end position="113"/>
    </location>
</feature>
<dbReference type="GO" id="GO:0004519">
    <property type="term" value="F:endonuclease activity"/>
    <property type="evidence" value="ECO:0007669"/>
    <property type="project" value="UniProtKB-KW"/>
</dbReference>
<evidence type="ECO:0000259" key="2">
    <source>
        <dbReference type="PROSITE" id="PS51066"/>
    </source>
</evidence>
<protein>
    <submittedName>
        <fullName evidence="4">Endonuclease 8 1</fullName>
        <ecNumber evidence="4">3.2.2.-</ecNumber>
    </submittedName>
</protein>
<proteinExistence type="predicted"/>
<evidence type="ECO:0000256" key="1">
    <source>
        <dbReference type="PROSITE-ProRule" id="PRU00391"/>
    </source>
</evidence>
<reference evidence="4 5" key="1">
    <citation type="submission" date="2021-05" db="EMBL/GenBank/DDBJ databases">
        <title>Complete genome of Nocardioides aquaticus KCTC 9944T isolated from meromictic and hypersaline Ekho Lake, Antarctica.</title>
        <authorList>
            <person name="Hwang K."/>
            <person name="Kim K.M."/>
            <person name="Choe H."/>
        </authorList>
    </citation>
    <scope>NUCLEOTIDE SEQUENCE [LARGE SCALE GENOMIC DNA]</scope>
    <source>
        <strain evidence="4 5">KCTC 9944</strain>
    </source>
</reference>
<evidence type="ECO:0000259" key="3">
    <source>
        <dbReference type="PROSITE" id="PS51068"/>
    </source>
</evidence>
<dbReference type="PANTHER" id="PTHR42697:SF1">
    <property type="entry name" value="ENDONUCLEASE 8"/>
    <property type="match status" value="1"/>
</dbReference>
<sequence length="298" mass="33081">MGRAPPARWLTGGVPEGDSVYKLARRLDRRLRGQRVVRTDLRVPRLATRDLTGRTLVEHATYGKHLLTRFDAGPPDGVDPEPVTLHSHLLMDGEWSVTGPGKRLPTRLMNEVRVVLETTGGTGWGRRLHQLDLVRTRDEDRLVGHLGPDPLRPDWDAAAAVRRLAADPDRPLVTALLDQTRMAGLGNLWANELAYLTGVSPWTPVGGVDLVRLVDRAALALRRSATVEGAYQVTTGLGTRGETHWVSGRQRRPCLRCGTQVQMVAELENDPGNRRTWWCPHCQPGPGPESRRRTTGSW</sequence>
<evidence type="ECO:0000313" key="5">
    <source>
        <dbReference type="Proteomes" id="UP000679307"/>
    </source>
</evidence>
<dbReference type="PROSITE" id="PS51068">
    <property type="entry name" value="FPG_CAT"/>
    <property type="match status" value="1"/>
</dbReference>
<dbReference type="Pfam" id="PF06831">
    <property type="entry name" value="H2TH"/>
    <property type="match status" value="1"/>
</dbReference>
<dbReference type="GO" id="GO:0016798">
    <property type="term" value="F:hydrolase activity, acting on glycosyl bonds"/>
    <property type="evidence" value="ECO:0007669"/>
    <property type="project" value="UniProtKB-KW"/>
</dbReference>
<dbReference type="Proteomes" id="UP000679307">
    <property type="component" value="Chromosome"/>
</dbReference>
<organism evidence="4 5">
    <name type="scientific">Nocardioides aquaticus</name>
    <dbReference type="NCBI Taxonomy" id="160826"/>
    <lineage>
        <taxon>Bacteria</taxon>
        <taxon>Bacillati</taxon>
        <taxon>Actinomycetota</taxon>
        <taxon>Actinomycetes</taxon>
        <taxon>Propionibacteriales</taxon>
        <taxon>Nocardioidaceae</taxon>
        <taxon>Nocardioides</taxon>
    </lineage>
</organism>
<dbReference type="PROSITE" id="PS51066">
    <property type="entry name" value="ZF_FPG_2"/>
    <property type="match status" value="1"/>
</dbReference>
<keyword evidence="1" id="KW-0862">Zinc</keyword>
<evidence type="ECO:0000313" key="4">
    <source>
        <dbReference type="EMBL" id="QVT78266.1"/>
    </source>
</evidence>
<keyword evidence="4" id="KW-0255">Endonuclease</keyword>
<keyword evidence="1" id="KW-0479">Metal-binding</keyword>
<keyword evidence="4" id="KW-0378">Hydrolase</keyword>
<dbReference type="EMBL" id="CP075371">
    <property type="protein sequence ID" value="QVT78266.1"/>
    <property type="molecule type" value="Genomic_DNA"/>
</dbReference>
<dbReference type="SMART" id="SM01232">
    <property type="entry name" value="H2TH"/>
    <property type="match status" value="1"/>
</dbReference>